<reference evidence="1" key="2">
    <citation type="submission" date="2018-05" db="EMBL/GenBank/DDBJ databases">
        <title>OpunRS2 (Oryza punctata Reference Sequence Version 2).</title>
        <authorList>
            <person name="Zhang J."/>
            <person name="Kudrna D."/>
            <person name="Lee S."/>
            <person name="Talag J."/>
            <person name="Welchert J."/>
            <person name="Wing R.A."/>
        </authorList>
    </citation>
    <scope>NUCLEOTIDE SEQUENCE [LARGE SCALE GENOMIC DNA]</scope>
</reference>
<reference evidence="1" key="1">
    <citation type="submission" date="2015-04" db="UniProtKB">
        <authorList>
            <consortium name="EnsemblPlants"/>
        </authorList>
    </citation>
    <scope>IDENTIFICATION</scope>
</reference>
<dbReference type="EnsemblPlants" id="OPUNC07G21840.1">
    <property type="protein sequence ID" value="OPUNC07G21840.1"/>
    <property type="gene ID" value="OPUNC07G21840"/>
</dbReference>
<keyword evidence="2" id="KW-1185">Reference proteome</keyword>
<proteinExistence type="predicted"/>
<dbReference type="Gramene" id="OPUNC07G21840.1">
    <property type="protein sequence ID" value="OPUNC07G21840.1"/>
    <property type="gene ID" value="OPUNC07G21840"/>
</dbReference>
<dbReference type="AlphaFoldDB" id="A0A0E0LNP7"/>
<dbReference type="STRING" id="4537.A0A0E0LNP7"/>
<evidence type="ECO:0000313" key="1">
    <source>
        <dbReference type="EnsemblPlants" id="OPUNC07G21840.1"/>
    </source>
</evidence>
<dbReference type="HOGENOM" id="CLU_142508_0_0_1"/>
<evidence type="ECO:0000313" key="2">
    <source>
        <dbReference type="Proteomes" id="UP000026962"/>
    </source>
</evidence>
<name>A0A0E0LNP7_ORYPU</name>
<dbReference type="Proteomes" id="UP000026962">
    <property type="component" value="Chromosome 7"/>
</dbReference>
<protein>
    <submittedName>
        <fullName evidence="1">Uncharacterized protein</fullName>
    </submittedName>
</protein>
<accession>A0A0E0LNP7</accession>
<sequence>MMRLGGPHLGRGGNDGIAIRVGLKPTASFLLGDCPLAVAVYRHKVATLDGLVWGRGDPFFSLTLSLSNPTTWMELKHTGGRDSTWMADRRRGVGVVAACRRGIVGGSAESNMYSLAWESRSYGQRPSLRACNSDTCESFLPLGRYCVFSPLPMGPSGENHILVL</sequence>
<organism evidence="1">
    <name type="scientific">Oryza punctata</name>
    <name type="common">Red rice</name>
    <dbReference type="NCBI Taxonomy" id="4537"/>
    <lineage>
        <taxon>Eukaryota</taxon>
        <taxon>Viridiplantae</taxon>
        <taxon>Streptophyta</taxon>
        <taxon>Embryophyta</taxon>
        <taxon>Tracheophyta</taxon>
        <taxon>Spermatophyta</taxon>
        <taxon>Magnoliopsida</taxon>
        <taxon>Liliopsida</taxon>
        <taxon>Poales</taxon>
        <taxon>Poaceae</taxon>
        <taxon>BOP clade</taxon>
        <taxon>Oryzoideae</taxon>
        <taxon>Oryzeae</taxon>
        <taxon>Oryzinae</taxon>
        <taxon>Oryza</taxon>
    </lineage>
</organism>